<feature type="transmembrane region" description="Helical" evidence="19">
    <location>
        <begin position="991"/>
        <end position="1012"/>
    </location>
</feature>
<comment type="caution">
    <text evidence="21">The sequence shown here is derived from an EMBL/GenBank/DDBJ whole genome shotgun (WGS) entry which is preliminary data.</text>
</comment>
<dbReference type="InterPro" id="IPR008271">
    <property type="entry name" value="Ser/Thr_kinase_AS"/>
</dbReference>
<dbReference type="InterPro" id="IPR021720">
    <property type="entry name" value="Malectin_dom"/>
</dbReference>
<keyword evidence="5" id="KW-0433">Leucine-rich repeat</keyword>
<dbReference type="GO" id="GO:0005524">
    <property type="term" value="F:ATP binding"/>
    <property type="evidence" value="ECO:0007669"/>
    <property type="project" value="UniProtKB-KW"/>
</dbReference>
<feature type="transmembrane region" description="Helical" evidence="19">
    <location>
        <begin position="1443"/>
        <end position="1460"/>
    </location>
</feature>
<evidence type="ECO:0000256" key="4">
    <source>
        <dbReference type="ARBA" id="ARBA00022553"/>
    </source>
</evidence>
<keyword evidence="8" id="KW-0732">Signal</keyword>
<reference evidence="21 22" key="1">
    <citation type="submission" date="2018-10" db="EMBL/GenBank/DDBJ databases">
        <title>A high-quality apple genome assembly.</title>
        <authorList>
            <person name="Hu J."/>
        </authorList>
    </citation>
    <scope>NUCLEOTIDE SEQUENCE [LARGE SCALE GENOMIC DNA]</scope>
    <source>
        <strain evidence="22">cv. HFTH1</strain>
        <tissue evidence="21">Young leaf</tissue>
    </source>
</reference>
<sequence>MTRITQMSSGSAKYFWNEKSMWGFSSTGDFMDDFELQNTRYFVSLASSNLSELYTTARISPLSLTYFHRCLENGIYTITLHFAEIEFTNDKRYTSLGRRIFDIYVQERLVWKDFNIEHEVGMAQKRLVKQVDNVNVTSNVLDIRFYWAGKGTTKIPEKGHYGPLISAVSVVSNLGQDMQTRTFTLKQIKAATNNFDSARKIGEGGFGPVYKGHLPNGSLIAVKQLSSNSKQGNREFLNEIGMITCLQHPNLVTLHGCCIERDQLLLVYEYMENNSLAHALFGNFHDRNFRGCMQAYQLQQSGNLKELIDVSLGSEVNYKEAEVLIKVGLLCTNVSPSLRPTMSEVVSMLEGRTTVPDTKQEAINYTEDWRLKAVKDRHHQSQTQSSSGSQHESLSSSFSALLVIVFSCSFSLLRFSESVVPQDEIDALQEISKTMGANYWKFNGDSCEIESVGVTEEPPKGAESSIGCECNNTVCHVTEIRGSVAGGIDVLSFPPNAKRGSGNNLDVLDLNVSEVRVVCPYRYFRLKEGVLKGYSLPGMLPPQLVKLPYLKQIDFALNYLNGTIPKEWGAMQLTSISLLVNRLSGEIPKELGNITTLTSLVLEANQFSGVVPHELGSLINLGTMMLSSNRLTGNLPMTFSGLRNLTDFRINDNNFSGTIPDFIQNWKQLERLVLRNCNISGEIPPYVWTMQNLEMLDVSFNKLVGQIPATLNLERLRFLFVTGNSMSGSVPDSVFKDGSNIDLSYNNFTWQGPEKPACQDNINLNLNLFRSSSRENNLMRVSTCLHVNCGGNDITVEGNKGNILYEGDGGVEGGTADVFLNDASYWGFSSTGDFMDDNDFQNTRYSVSLASSNISGLYTTARISPLSITYFHYCLENGDYTVTLHFAEIQFTNDQTYTSLGRRIFDIYVQDEVLRKDFNIEEEAKVAQKPAIIQHNVGVTNNILEIRFYFAGKGTTRIPDRGIYGPLISAISVESDSRDCSNGGKKRTAHIVTGVVVGAFLLVFIILGILWWKGYLPCKRGRKKDRDGLDGQRGGFTLKQLKAATNDFNYDNKIGEGGFGPVYKGQLPDGRVIAVKQLSSMSRQGNREFLNEMGMISCLQHPNLVKLHGCCIEGGQLLLVYEYMENNNLARALFGRENHLRLDWATRLKICIGIARGLAFLHEESVLKIVHRDIKATNVLLDEDLNPKISDFGLAKLDEEEKTHISTRVAGTIGYMAPEYALWGHLTYKADVYSFGVVALEIISGKNNNNYIPSDDWVCLLDWACHLQQTGNLLELIDEKLGSEVDQKEAEIMVKVALLCTNASASLRPSMSEAVRMLEGQIPVPDVVPEPRTYKEDLRFRAMRDLHRQRGDHSSSISHTQNSITKMARFLIVLVLILWFCFSSIVKVEAQSQSARLAPREVEALKEIRTQLGKKDWNFSIDPCSNSTNWATPKSADFIQQHSHLQLLYIFLSLIQFSYLHKREKEMKEQEIIRDNFSQRTRSCWCTSTIHCEVTLPNKSVREIFLVVYFELLVLLIITNIFAPVYSDFTKNYLSGTIPREWASTKLEFLSITVNNLTGQIPDYLGNITTLIYMSLENNKFSGSVPPELGKLVNLNNLRISINNFTGKIPDFFQSWKNLNMLEIQASGFQGPIPPSISVLSSLTELRISDIKNDGDSEFPNLKSMPKMLNLMLRSCNLSGHIPDYIQNLTNLKTLDLSFNRLEGSVPDMSAARLEWLYLTSNLLTGPIPGWINKTDIKTQIDLSYNNFSENSEPTTCREQLLFGGCLESFPCPKERYSLHINCGGKATTIGGIDFEADTYPGGAAKFIPVRALWGISTTGHFWDSKPTFNDYIANNVSIQRNDSELYMSARLSPLSLTYYVRCLRNEKYTVKLHFSEIIIRGNKSFYSLGRRIFDVYIQEELVWEDFEIEKEAHGVDRAIIKERKAVQVNDTTLEIRFHWSGKGTTTSPHRGVYGPLISAISVDPEYKTPHDSKSKVLITVGTSVGASVALVLQQKGNLIELVDPRLGSDFEVEEAITMVKVALLCINPAPALRPTMSAVVSMLEGRTLVRESVMNPNIYGDELKLASLRNPFDLTAPGGTSGTQSLVGSSDATCINSSATTSSDLYKIGPSSSTST</sequence>
<evidence type="ECO:0000313" key="22">
    <source>
        <dbReference type="Proteomes" id="UP000290289"/>
    </source>
</evidence>
<dbReference type="InterPro" id="IPR051824">
    <property type="entry name" value="LRR_Rcpt-Like_S/T_Kinase"/>
</dbReference>
<evidence type="ECO:0000256" key="2">
    <source>
        <dbReference type="ARBA" id="ARBA00012513"/>
    </source>
</evidence>
<feature type="transmembrane region" description="Helical" evidence="19">
    <location>
        <begin position="1504"/>
        <end position="1526"/>
    </location>
</feature>
<dbReference type="Gene3D" id="3.80.10.10">
    <property type="entry name" value="Ribonuclease Inhibitor"/>
    <property type="match status" value="2"/>
</dbReference>
<feature type="domain" description="Protein kinase" evidence="20">
    <location>
        <begin position="195"/>
        <end position="524"/>
    </location>
</feature>
<keyword evidence="6" id="KW-0808">Transferase</keyword>
<keyword evidence="4" id="KW-0597">Phosphoprotein</keyword>
<protein>
    <recommendedName>
        <fullName evidence="2">non-specific serine/threonine protein kinase</fullName>
        <ecNumber evidence="2">2.7.11.1</ecNumber>
    </recommendedName>
</protein>
<dbReference type="CDD" id="cd14066">
    <property type="entry name" value="STKc_IRAK"/>
    <property type="match status" value="1"/>
</dbReference>
<evidence type="ECO:0000256" key="9">
    <source>
        <dbReference type="ARBA" id="ARBA00022737"/>
    </source>
</evidence>
<evidence type="ECO:0000256" key="5">
    <source>
        <dbReference type="ARBA" id="ARBA00022614"/>
    </source>
</evidence>
<keyword evidence="16" id="KW-0325">Glycoprotein</keyword>
<dbReference type="FunFam" id="2.60.120.430:FF:000004">
    <property type="entry name" value="Putative leucine-rich repeat receptor-like serine/threonine-protein kinase"/>
    <property type="match status" value="3"/>
</dbReference>
<evidence type="ECO:0000256" key="6">
    <source>
        <dbReference type="ARBA" id="ARBA00022679"/>
    </source>
</evidence>
<dbReference type="FunFam" id="3.80.10.10:FF:000383">
    <property type="entry name" value="Leucine-rich repeat receptor protein kinase EMS1"/>
    <property type="match status" value="1"/>
</dbReference>
<dbReference type="PANTHER" id="PTHR48006:SF72">
    <property type="entry name" value="LRR RECEPTOR-LIKE SERINE_THREONINE-PROTEIN KINASE RFK1-RELATED"/>
    <property type="match status" value="1"/>
</dbReference>
<dbReference type="Gene3D" id="1.10.510.10">
    <property type="entry name" value="Transferase(Phosphotransferase) domain 1"/>
    <property type="match status" value="3"/>
</dbReference>
<evidence type="ECO:0000256" key="17">
    <source>
        <dbReference type="ARBA" id="ARBA00047899"/>
    </source>
</evidence>
<dbReference type="Pfam" id="PF00560">
    <property type="entry name" value="LRR_1"/>
    <property type="match status" value="3"/>
</dbReference>
<evidence type="ECO:0000256" key="14">
    <source>
        <dbReference type="ARBA" id="ARBA00023136"/>
    </source>
</evidence>
<keyword evidence="3" id="KW-0723">Serine/threonine-protein kinase</keyword>
<dbReference type="SMART" id="SM00220">
    <property type="entry name" value="S_TKc"/>
    <property type="match status" value="1"/>
</dbReference>
<evidence type="ECO:0000256" key="7">
    <source>
        <dbReference type="ARBA" id="ARBA00022692"/>
    </source>
</evidence>
<keyword evidence="9" id="KW-0677">Repeat</keyword>
<gene>
    <name evidence="21" type="ORF">DVH24_011373</name>
</gene>
<dbReference type="FunFam" id="3.80.10.10:FF:000874">
    <property type="entry name" value="Probable LRR receptor-like serine/threonine-protein kinase RFK1"/>
    <property type="match status" value="1"/>
</dbReference>
<evidence type="ECO:0000256" key="19">
    <source>
        <dbReference type="SAM" id="Phobius"/>
    </source>
</evidence>
<keyword evidence="14 19" id="KW-0472">Membrane</keyword>
<dbReference type="InterPro" id="IPR032675">
    <property type="entry name" value="LRR_dom_sf"/>
</dbReference>
<dbReference type="SUPFAM" id="SSF56112">
    <property type="entry name" value="Protein kinase-like (PK-like)"/>
    <property type="match status" value="2"/>
</dbReference>
<dbReference type="FunFam" id="1.10.510.10:FF:000044">
    <property type="entry name" value="Putative LRR receptor-like serine/threonine-protein kinase"/>
    <property type="match status" value="1"/>
</dbReference>
<dbReference type="InterPro" id="IPR001245">
    <property type="entry name" value="Ser-Thr/Tyr_kinase_cat_dom"/>
</dbReference>
<dbReference type="InterPro" id="IPR001611">
    <property type="entry name" value="Leu-rich_rpt"/>
</dbReference>
<dbReference type="InterPro" id="IPR011009">
    <property type="entry name" value="Kinase-like_dom_sf"/>
</dbReference>
<dbReference type="FunFam" id="3.30.200.20:FF:000217">
    <property type="entry name" value="probable LRR receptor-like serine/threonine-protein kinase At1g53430"/>
    <property type="match status" value="2"/>
</dbReference>
<organism evidence="21 22">
    <name type="scientific">Malus domestica</name>
    <name type="common">Apple</name>
    <name type="synonym">Pyrus malus</name>
    <dbReference type="NCBI Taxonomy" id="3750"/>
    <lineage>
        <taxon>Eukaryota</taxon>
        <taxon>Viridiplantae</taxon>
        <taxon>Streptophyta</taxon>
        <taxon>Embryophyta</taxon>
        <taxon>Tracheophyta</taxon>
        <taxon>Spermatophyta</taxon>
        <taxon>Magnoliopsida</taxon>
        <taxon>eudicotyledons</taxon>
        <taxon>Gunneridae</taxon>
        <taxon>Pentapetalae</taxon>
        <taxon>rosids</taxon>
        <taxon>fabids</taxon>
        <taxon>Rosales</taxon>
        <taxon>Rosaceae</taxon>
        <taxon>Amygdaloideae</taxon>
        <taxon>Maleae</taxon>
        <taxon>Malus</taxon>
    </lineage>
</organism>
<evidence type="ECO:0000256" key="10">
    <source>
        <dbReference type="ARBA" id="ARBA00022741"/>
    </source>
</evidence>
<dbReference type="GO" id="GO:0004674">
    <property type="term" value="F:protein serine/threonine kinase activity"/>
    <property type="evidence" value="ECO:0007669"/>
    <property type="project" value="UniProtKB-KW"/>
</dbReference>
<dbReference type="InterPro" id="IPR000719">
    <property type="entry name" value="Prot_kinase_dom"/>
</dbReference>
<evidence type="ECO:0000256" key="3">
    <source>
        <dbReference type="ARBA" id="ARBA00022527"/>
    </source>
</evidence>
<keyword evidence="7 19" id="KW-0812">Transmembrane</keyword>
<name>A0A498JT81_MALDO</name>
<keyword evidence="11" id="KW-0418">Kinase</keyword>
<dbReference type="PROSITE" id="PS00108">
    <property type="entry name" value="PROTEIN_KINASE_ST"/>
    <property type="match status" value="1"/>
</dbReference>
<dbReference type="EMBL" id="RDQH01000331">
    <property type="protein sequence ID" value="RXH99048.1"/>
    <property type="molecule type" value="Genomic_DNA"/>
</dbReference>
<comment type="catalytic activity">
    <reaction evidence="18">
        <text>L-seryl-[protein] + ATP = O-phospho-L-seryl-[protein] + ADP + H(+)</text>
        <dbReference type="Rhea" id="RHEA:17989"/>
        <dbReference type="Rhea" id="RHEA-COMP:9863"/>
        <dbReference type="Rhea" id="RHEA-COMP:11604"/>
        <dbReference type="ChEBI" id="CHEBI:15378"/>
        <dbReference type="ChEBI" id="CHEBI:29999"/>
        <dbReference type="ChEBI" id="CHEBI:30616"/>
        <dbReference type="ChEBI" id="CHEBI:83421"/>
        <dbReference type="ChEBI" id="CHEBI:456216"/>
        <dbReference type="EC" id="2.7.11.1"/>
    </reaction>
</comment>
<keyword evidence="12" id="KW-0067">ATP-binding</keyword>
<evidence type="ECO:0000259" key="20">
    <source>
        <dbReference type="PROSITE" id="PS50011"/>
    </source>
</evidence>
<accession>A0A498JT81</accession>
<evidence type="ECO:0000256" key="16">
    <source>
        <dbReference type="ARBA" id="ARBA00023180"/>
    </source>
</evidence>
<comment type="subcellular location">
    <subcellularLocation>
        <location evidence="1">Membrane</location>
        <topology evidence="1">Single-pass type I membrane protein</topology>
    </subcellularLocation>
</comment>
<dbReference type="Proteomes" id="UP000290289">
    <property type="component" value="Chromosome 5"/>
</dbReference>
<evidence type="ECO:0000313" key="21">
    <source>
        <dbReference type="EMBL" id="RXH99048.1"/>
    </source>
</evidence>
<evidence type="ECO:0000256" key="8">
    <source>
        <dbReference type="ARBA" id="ARBA00022729"/>
    </source>
</evidence>
<dbReference type="Pfam" id="PF07714">
    <property type="entry name" value="PK_Tyr_Ser-Thr"/>
    <property type="match status" value="2"/>
</dbReference>
<dbReference type="GO" id="GO:0016020">
    <property type="term" value="C:membrane"/>
    <property type="evidence" value="ECO:0007669"/>
    <property type="project" value="UniProtKB-SubCell"/>
</dbReference>
<dbReference type="PROSITE" id="PS51450">
    <property type="entry name" value="LRR"/>
    <property type="match status" value="1"/>
</dbReference>
<dbReference type="SUPFAM" id="SSF52058">
    <property type="entry name" value="L domain-like"/>
    <property type="match status" value="2"/>
</dbReference>
<feature type="transmembrane region" description="Helical" evidence="19">
    <location>
        <begin position="1367"/>
        <end position="1386"/>
    </location>
</feature>
<dbReference type="PROSITE" id="PS50011">
    <property type="entry name" value="PROTEIN_KINASE_DOM"/>
    <property type="match status" value="2"/>
</dbReference>
<evidence type="ECO:0000256" key="12">
    <source>
        <dbReference type="ARBA" id="ARBA00022840"/>
    </source>
</evidence>
<evidence type="ECO:0000256" key="13">
    <source>
        <dbReference type="ARBA" id="ARBA00022989"/>
    </source>
</evidence>
<dbReference type="EC" id="2.7.11.1" evidence="2"/>
<keyword evidence="13 19" id="KW-1133">Transmembrane helix</keyword>
<dbReference type="FunFam" id="3.80.10.10:FF:000095">
    <property type="entry name" value="LRR receptor-like serine/threonine-protein kinase GSO1"/>
    <property type="match status" value="1"/>
</dbReference>
<keyword evidence="22" id="KW-1185">Reference proteome</keyword>
<evidence type="ECO:0000256" key="18">
    <source>
        <dbReference type="ARBA" id="ARBA00048679"/>
    </source>
</evidence>
<dbReference type="PANTHER" id="PTHR48006">
    <property type="entry name" value="LEUCINE-RICH REPEAT-CONTAINING PROTEIN DDB_G0281931-RELATED"/>
    <property type="match status" value="1"/>
</dbReference>
<keyword evidence="15" id="KW-0675">Receptor</keyword>
<comment type="catalytic activity">
    <reaction evidence="17">
        <text>L-threonyl-[protein] + ATP = O-phospho-L-threonyl-[protein] + ADP + H(+)</text>
        <dbReference type="Rhea" id="RHEA:46608"/>
        <dbReference type="Rhea" id="RHEA-COMP:11060"/>
        <dbReference type="Rhea" id="RHEA-COMP:11605"/>
        <dbReference type="ChEBI" id="CHEBI:15378"/>
        <dbReference type="ChEBI" id="CHEBI:30013"/>
        <dbReference type="ChEBI" id="CHEBI:30616"/>
        <dbReference type="ChEBI" id="CHEBI:61977"/>
        <dbReference type="ChEBI" id="CHEBI:456216"/>
        <dbReference type="EC" id="2.7.11.1"/>
    </reaction>
</comment>
<proteinExistence type="predicted"/>
<dbReference type="Pfam" id="PF11721">
    <property type="entry name" value="Malectin"/>
    <property type="match status" value="3"/>
</dbReference>
<dbReference type="Gene3D" id="3.30.200.20">
    <property type="entry name" value="Phosphorylase Kinase, domain 1"/>
    <property type="match status" value="2"/>
</dbReference>
<evidence type="ECO:0000256" key="15">
    <source>
        <dbReference type="ARBA" id="ARBA00023170"/>
    </source>
</evidence>
<evidence type="ECO:0000256" key="1">
    <source>
        <dbReference type="ARBA" id="ARBA00004479"/>
    </source>
</evidence>
<evidence type="ECO:0000256" key="11">
    <source>
        <dbReference type="ARBA" id="ARBA00022777"/>
    </source>
</evidence>
<keyword evidence="10" id="KW-0547">Nucleotide-binding</keyword>
<dbReference type="Gene3D" id="2.60.120.430">
    <property type="entry name" value="Galactose-binding lectin"/>
    <property type="match status" value="3"/>
</dbReference>
<feature type="domain" description="Protein kinase" evidence="20">
    <location>
        <begin position="1048"/>
        <end position="1322"/>
    </location>
</feature>